<dbReference type="PANTHER" id="PTHR23022:SF135">
    <property type="entry name" value="SI:DKEY-77F5.3"/>
    <property type="match status" value="1"/>
</dbReference>
<keyword evidence="3" id="KW-1133">Transmembrane helix</keyword>
<feature type="domain" description="Tc1-like transposase DDE" evidence="5">
    <location>
        <begin position="144"/>
        <end position="290"/>
    </location>
</feature>
<name>A0A4Y2KYD4_ARAVE</name>
<evidence type="ECO:0000256" key="1">
    <source>
        <dbReference type="ARBA" id="ARBA00004123"/>
    </source>
</evidence>
<dbReference type="PANTHER" id="PTHR23022">
    <property type="entry name" value="TRANSPOSABLE ELEMENT-RELATED"/>
    <property type="match status" value="1"/>
</dbReference>
<comment type="subcellular location">
    <subcellularLocation>
        <location evidence="1">Nucleus</location>
    </subcellularLocation>
</comment>
<protein>
    <submittedName>
        <fullName evidence="6">Transposable element Tcb1 transposase</fullName>
    </submittedName>
</protein>
<keyword evidence="7" id="KW-1185">Reference proteome</keyword>
<dbReference type="GO" id="GO:0005634">
    <property type="term" value="C:nucleus"/>
    <property type="evidence" value="ECO:0007669"/>
    <property type="project" value="UniProtKB-SubCell"/>
</dbReference>
<comment type="caution">
    <text evidence="6">The sequence shown here is derived from an EMBL/GenBank/DDBJ whole genome shotgun (WGS) entry which is preliminary data.</text>
</comment>
<dbReference type="Pfam" id="PF01498">
    <property type="entry name" value="HTH_Tnp_Tc3_2"/>
    <property type="match status" value="1"/>
</dbReference>
<dbReference type="Gene3D" id="3.30.420.10">
    <property type="entry name" value="Ribonuclease H-like superfamily/Ribonuclease H"/>
    <property type="match status" value="1"/>
</dbReference>
<dbReference type="Pfam" id="PF13358">
    <property type="entry name" value="DDE_3"/>
    <property type="match status" value="1"/>
</dbReference>
<dbReference type="SUPFAM" id="SSF46689">
    <property type="entry name" value="Homeodomain-like"/>
    <property type="match status" value="1"/>
</dbReference>
<evidence type="ECO:0000256" key="3">
    <source>
        <dbReference type="SAM" id="Phobius"/>
    </source>
</evidence>
<feature type="domain" description="Transposase Tc1-like" evidence="4">
    <location>
        <begin position="64"/>
        <end position="134"/>
    </location>
</feature>
<organism evidence="6 7">
    <name type="scientific">Araneus ventricosus</name>
    <name type="common">Orbweaver spider</name>
    <name type="synonym">Epeira ventricosa</name>
    <dbReference type="NCBI Taxonomy" id="182803"/>
    <lineage>
        <taxon>Eukaryota</taxon>
        <taxon>Metazoa</taxon>
        <taxon>Ecdysozoa</taxon>
        <taxon>Arthropoda</taxon>
        <taxon>Chelicerata</taxon>
        <taxon>Arachnida</taxon>
        <taxon>Araneae</taxon>
        <taxon>Araneomorphae</taxon>
        <taxon>Entelegynae</taxon>
        <taxon>Araneoidea</taxon>
        <taxon>Araneidae</taxon>
        <taxon>Araneus</taxon>
    </lineage>
</organism>
<feature type="compositionally biased region" description="Basic and acidic residues" evidence="2">
    <location>
        <begin position="53"/>
        <end position="64"/>
    </location>
</feature>
<accession>A0A4Y2KYD4</accession>
<evidence type="ECO:0000259" key="5">
    <source>
        <dbReference type="Pfam" id="PF13358"/>
    </source>
</evidence>
<keyword evidence="3" id="KW-0812">Transmembrane</keyword>
<evidence type="ECO:0000313" key="7">
    <source>
        <dbReference type="Proteomes" id="UP000499080"/>
    </source>
</evidence>
<gene>
    <name evidence="6" type="primary">TCB1_667</name>
    <name evidence="6" type="ORF">AVEN_201983_1</name>
</gene>
<dbReference type="GO" id="GO:0006313">
    <property type="term" value="P:DNA transposition"/>
    <property type="evidence" value="ECO:0007669"/>
    <property type="project" value="InterPro"/>
</dbReference>
<evidence type="ECO:0000259" key="4">
    <source>
        <dbReference type="Pfam" id="PF01498"/>
    </source>
</evidence>
<feature type="transmembrane region" description="Helical" evidence="3">
    <location>
        <begin position="355"/>
        <end position="379"/>
    </location>
</feature>
<sequence>MSEFQRGMIVGARSSGASVTETASLLGLARSTVSAAMTAYTKEGKRTSSKHNSGRESKLADRDRRALKRIVARKHKQSLSEITSEMNSHLQDPVSSKTVKRELHAANIYGRVAIRKPLVTPTNAFKRRQWCRDHNCWSPQQWQQVIWSDESSFTLFQTTGRVYVWRTPKEAFNPECLLPTVKHGGGSIMVWGAISWRGLGPLVILHGRIKSNHYLSILGDHVHPFVQTVFPGERPLFQDDNAPIHIARCVQEWFEEHDDAVDHLACPLQSPDLNIIEHLWQYLESKIRSRFPPPSGLSELKTALQEEWLNIPLNIVHDLYASIPRRIKSVPVNPVKGCSNPLLIKIFHYFTGVRIILASICMCRVTSIFLFLNVLLLLLNSEFRSTL</sequence>
<dbReference type="Proteomes" id="UP000499080">
    <property type="component" value="Unassembled WGS sequence"/>
</dbReference>
<dbReference type="InterPro" id="IPR002492">
    <property type="entry name" value="Transposase_Tc1-like"/>
</dbReference>
<reference evidence="6 7" key="1">
    <citation type="journal article" date="2019" name="Sci. Rep.">
        <title>Orb-weaving spider Araneus ventricosus genome elucidates the spidroin gene catalogue.</title>
        <authorList>
            <person name="Kono N."/>
            <person name="Nakamura H."/>
            <person name="Ohtoshi R."/>
            <person name="Moran D.A.P."/>
            <person name="Shinohara A."/>
            <person name="Yoshida Y."/>
            <person name="Fujiwara M."/>
            <person name="Mori M."/>
            <person name="Tomita M."/>
            <person name="Arakawa K."/>
        </authorList>
    </citation>
    <scope>NUCLEOTIDE SEQUENCE [LARGE SCALE GENOMIC DNA]</scope>
</reference>
<feature type="region of interest" description="Disordered" evidence="2">
    <location>
        <begin position="40"/>
        <end position="65"/>
    </location>
</feature>
<dbReference type="OrthoDB" id="6429341at2759"/>
<dbReference type="InterPro" id="IPR052338">
    <property type="entry name" value="Transposase_5"/>
</dbReference>
<dbReference type="InterPro" id="IPR036397">
    <property type="entry name" value="RNaseH_sf"/>
</dbReference>
<dbReference type="InterPro" id="IPR009057">
    <property type="entry name" value="Homeodomain-like_sf"/>
</dbReference>
<dbReference type="AlphaFoldDB" id="A0A4Y2KYD4"/>
<dbReference type="InterPro" id="IPR038717">
    <property type="entry name" value="Tc1-like_DDE_dom"/>
</dbReference>
<evidence type="ECO:0000313" key="6">
    <source>
        <dbReference type="EMBL" id="GBN06533.1"/>
    </source>
</evidence>
<evidence type="ECO:0000256" key="2">
    <source>
        <dbReference type="SAM" id="MobiDB-lite"/>
    </source>
</evidence>
<proteinExistence type="predicted"/>
<dbReference type="EMBL" id="BGPR01005073">
    <property type="protein sequence ID" value="GBN06533.1"/>
    <property type="molecule type" value="Genomic_DNA"/>
</dbReference>
<keyword evidence="3" id="KW-0472">Membrane</keyword>
<dbReference type="GO" id="GO:0003677">
    <property type="term" value="F:DNA binding"/>
    <property type="evidence" value="ECO:0007669"/>
    <property type="project" value="InterPro"/>
</dbReference>
<dbReference type="GO" id="GO:0015074">
    <property type="term" value="P:DNA integration"/>
    <property type="evidence" value="ECO:0007669"/>
    <property type="project" value="InterPro"/>
</dbReference>